<proteinExistence type="predicted"/>
<protein>
    <submittedName>
        <fullName evidence="1">Uncharacterized protein</fullName>
    </submittedName>
</protein>
<dbReference type="RefSeq" id="WP_132924032.1">
    <property type="nucleotide sequence ID" value="NZ_SJOI01000001.1"/>
</dbReference>
<accession>A0A4V2Q351</accession>
<sequence>MLTFLDHAIYNNRLSLIMPPVASKNNNYLPNLRQVSNRDDKPYTNKAEKNCDHLVDLYPSALMFATGESLPVTFKQLFVDHCLRDFFSLCQGNADKTYDNFINTDAEEIWVRESITLYACSNYIVKYYIETCSMQKQSNVKKFHKHIKALSNLMVGDSFDRSSKFIVDIDGSHKNHPPLSTLLNKIGGDIVKIFNGCHGPSDDIINLILLNHSILNVKGKDKVIVVNHSWDGDIKHLQRIDNERGKTRQRSSSSTSYTEEQLIRVIGTRTKYQCLNIKGNNSQ</sequence>
<evidence type="ECO:0000313" key="2">
    <source>
        <dbReference type="Proteomes" id="UP000294555"/>
    </source>
</evidence>
<gene>
    <name evidence="1" type="ORF">EZJ58_3493</name>
</gene>
<keyword evidence="2" id="KW-1185">Reference proteome</keyword>
<evidence type="ECO:0000313" key="1">
    <source>
        <dbReference type="EMBL" id="TCL05318.1"/>
    </source>
</evidence>
<dbReference type="Proteomes" id="UP000294555">
    <property type="component" value="Unassembled WGS sequence"/>
</dbReference>
<name>A0A4V2Q351_9GAMM</name>
<comment type="caution">
    <text evidence="1">The sequence shown here is derived from an EMBL/GenBank/DDBJ whole genome shotgun (WGS) entry which is preliminary data.</text>
</comment>
<dbReference type="AlphaFoldDB" id="A0A4V2Q351"/>
<organism evidence="1 2">
    <name type="scientific">Sodalis ligni</name>
    <dbReference type="NCBI Taxonomy" id="2697027"/>
    <lineage>
        <taxon>Bacteria</taxon>
        <taxon>Pseudomonadati</taxon>
        <taxon>Pseudomonadota</taxon>
        <taxon>Gammaproteobacteria</taxon>
        <taxon>Enterobacterales</taxon>
        <taxon>Bruguierivoracaceae</taxon>
        <taxon>Sodalis</taxon>
    </lineage>
</organism>
<dbReference type="EMBL" id="SJOI01000001">
    <property type="protein sequence ID" value="TCL05318.1"/>
    <property type="molecule type" value="Genomic_DNA"/>
</dbReference>
<reference evidence="1 2" key="1">
    <citation type="submission" date="2019-02" db="EMBL/GenBank/DDBJ databases">
        <title>Investigation of anaerobic lignin degradation for improved lignocellulosic biofuels.</title>
        <authorList>
            <person name="Deangelis K."/>
        </authorList>
    </citation>
    <scope>NUCLEOTIDE SEQUENCE [LARGE SCALE GENOMIC DNA]</scope>
    <source>
        <strain evidence="1 2">159R</strain>
    </source>
</reference>